<reference evidence="2 3" key="1">
    <citation type="submission" date="2024-02" db="EMBL/GenBank/DDBJ databases">
        <title>A draft genome for the cacao thread blight pathogen Marasmius crinis-equi.</title>
        <authorList>
            <person name="Cohen S.P."/>
            <person name="Baruah I.K."/>
            <person name="Amoako-Attah I."/>
            <person name="Bukari Y."/>
            <person name="Meinhardt L.W."/>
            <person name="Bailey B.A."/>
        </authorList>
    </citation>
    <scope>NUCLEOTIDE SEQUENCE [LARGE SCALE GENOMIC DNA]</scope>
    <source>
        <strain evidence="2 3">GH-76</strain>
    </source>
</reference>
<gene>
    <name evidence="2" type="ORF">V5O48_005801</name>
</gene>
<dbReference type="Pfam" id="PF24016">
    <property type="entry name" value="DUF7330"/>
    <property type="match status" value="1"/>
</dbReference>
<accession>A0ABR3FL87</accession>
<evidence type="ECO:0000313" key="2">
    <source>
        <dbReference type="EMBL" id="KAL0576160.1"/>
    </source>
</evidence>
<name>A0ABR3FL87_9AGAR</name>
<dbReference type="EMBL" id="JBAHYK010000242">
    <property type="protein sequence ID" value="KAL0576160.1"/>
    <property type="molecule type" value="Genomic_DNA"/>
</dbReference>
<protein>
    <recommendedName>
        <fullName evidence="1">DUF7330 domain-containing protein</fullName>
    </recommendedName>
</protein>
<dbReference type="Proteomes" id="UP001465976">
    <property type="component" value="Unassembled WGS sequence"/>
</dbReference>
<dbReference type="InterPro" id="IPR055754">
    <property type="entry name" value="DUF7330"/>
</dbReference>
<evidence type="ECO:0000259" key="1">
    <source>
        <dbReference type="Pfam" id="PF24016"/>
    </source>
</evidence>
<proteinExistence type="predicted"/>
<comment type="caution">
    <text evidence="2">The sequence shown here is derived from an EMBL/GenBank/DDBJ whole genome shotgun (WGS) entry which is preliminary data.</text>
</comment>
<sequence length="231" mass="26286">MSSIVSKEKVEEPRRIPFLHRDFEKASIKEKVALDPLLPVSKDLADSAARCFWSAENEGKRGKKVELVYLWTGNGNIDLTMQVEEHSTFVKPVSYADVMPSVTVRSREGNISVTLEDSPETSLPIDFEIDAADGDVFLYIPRNTNSMIKIQTPGAVVFSDKLQSDTESPVENDNERRYFLGEWEQPKNFLFMVRAPAHGTVFLQYEGERAPMKKLMAARLRRLFRSLLRGE</sequence>
<feature type="domain" description="DUF7330" evidence="1">
    <location>
        <begin position="21"/>
        <end position="185"/>
    </location>
</feature>
<keyword evidence="3" id="KW-1185">Reference proteome</keyword>
<evidence type="ECO:0000313" key="3">
    <source>
        <dbReference type="Proteomes" id="UP001465976"/>
    </source>
</evidence>
<organism evidence="2 3">
    <name type="scientific">Marasmius crinis-equi</name>
    <dbReference type="NCBI Taxonomy" id="585013"/>
    <lineage>
        <taxon>Eukaryota</taxon>
        <taxon>Fungi</taxon>
        <taxon>Dikarya</taxon>
        <taxon>Basidiomycota</taxon>
        <taxon>Agaricomycotina</taxon>
        <taxon>Agaricomycetes</taxon>
        <taxon>Agaricomycetidae</taxon>
        <taxon>Agaricales</taxon>
        <taxon>Marasmiineae</taxon>
        <taxon>Marasmiaceae</taxon>
        <taxon>Marasmius</taxon>
    </lineage>
</organism>